<dbReference type="AlphaFoldDB" id="A0A164ZVD4"/>
<feature type="transmembrane region" description="Helical" evidence="2">
    <location>
        <begin position="56"/>
        <end position="78"/>
    </location>
</feature>
<dbReference type="Pfam" id="PF00583">
    <property type="entry name" value="Acetyltransf_1"/>
    <property type="match status" value="1"/>
</dbReference>
<dbReference type="GO" id="GO:0016747">
    <property type="term" value="F:acyltransferase activity, transferring groups other than amino-acyl groups"/>
    <property type="evidence" value="ECO:0007669"/>
    <property type="project" value="InterPro"/>
</dbReference>
<dbReference type="InterPro" id="IPR000182">
    <property type="entry name" value="GNAT_dom"/>
</dbReference>
<dbReference type="InParanoid" id="A0A164ZVD4"/>
<reference evidence="4 5" key="1">
    <citation type="journal article" date="2016" name="Fungal Biol.">
        <title>The genome of Xylona heveae provides a window into fungal endophytism.</title>
        <authorList>
            <person name="Gazis R."/>
            <person name="Kuo A."/>
            <person name="Riley R."/>
            <person name="LaButti K."/>
            <person name="Lipzen A."/>
            <person name="Lin J."/>
            <person name="Amirebrahimi M."/>
            <person name="Hesse C.N."/>
            <person name="Spatafora J.W."/>
            <person name="Henrissat B."/>
            <person name="Hainaut M."/>
            <person name="Grigoriev I.V."/>
            <person name="Hibbett D.S."/>
        </authorList>
    </citation>
    <scope>NUCLEOTIDE SEQUENCE [LARGE SCALE GENOMIC DNA]</scope>
    <source>
        <strain evidence="4 5">TC161</strain>
    </source>
</reference>
<gene>
    <name evidence="4" type="ORF">L228DRAFT_285530</name>
</gene>
<keyword evidence="2" id="KW-0472">Membrane</keyword>
<name>A0A164ZVD4_XYLHT</name>
<dbReference type="OMA" id="GPMFADD"/>
<evidence type="ECO:0000313" key="4">
    <source>
        <dbReference type="EMBL" id="KZF19581.1"/>
    </source>
</evidence>
<dbReference type="GeneID" id="28901482"/>
<feature type="transmembrane region" description="Helical" evidence="2">
    <location>
        <begin position="123"/>
        <end position="141"/>
    </location>
</feature>
<sequence length="348" mass="37535">MASKQEQKHNPPPDDTNSDVPALTTYITTSPSERIAALRLIADSVAQQRQQACRAIIFHPLGLCGFGTLFATVVAVVATYTTTTTTTTAAAQPGGDISPWSALTPIMTLDFSDKTISSISSDLPLVLTTFAGLAMAALVAMRWACSGYILRAEEIGSRGPDGLLSAVSLSHQLSQSSQSSSSSQSLSRPSSHSSSSRTQTNTQTQTQKHTDGTEITYLVTKYGERIVGALALASSTVPNPQSAQPQDTRPQGIRPGTEQTQVKILAWTVQLRYRRHGLGADLLEQMVRHVRDVYGADVAMAGLDFADEHANSLRILPKRFNSPFEKNEKWAREKLGRVKIAILGSPKE</sequence>
<feature type="compositionally biased region" description="Polar residues" evidence="1">
    <location>
        <begin position="236"/>
        <end position="249"/>
    </location>
</feature>
<dbReference type="OrthoDB" id="5343688at2759"/>
<evidence type="ECO:0000256" key="1">
    <source>
        <dbReference type="SAM" id="MobiDB-lite"/>
    </source>
</evidence>
<keyword evidence="2" id="KW-0812">Transmembrane</keyword>
<keyword evidence="2" id="KW-1133">Transmembrane helix</keyword>
<feature type="region of interest" description="Disordered" evidence="1">
    <location>
        <begin position="1"/>
        <end position="22"/>
    </location>
</feature>
<keyword evidence="5" id="KW-1185">Reference proteome</keyword>
<evidence type="ECO:0000259" key="3">
    <source>
        <dbReference type="Pfam" id="PF00583"/>
    </source>
</evidence>
<dbReference type="RefSeq" id="XP_018185136.1">
    <property type="nucleotide sequence ID" value="XM_018336345.1"/>
</dbReference>
<feature type="region of interest" description="Disordered" evidence="1">
    <location>
        <begin position="175"/>
        <end position="212"/>
    </location>
</feature>
<organism evidence="4 5">
    <name type="scientific">Xylona heveae (strain CBS 132557 / TC161)</name>
    <dbReference type="NCBI Taxonomy" id="1328760"/>
    <lineage>
        <taxon>Eukaryota</taxon>
        <taxon>Fungi</taxon>
        <taxon>Dikarya</taxon>
        <taxon>Ascomycota</taxon>
        <taxon>Pezizomycotina</taxon>
        <taxon>Xylonomycetes</taxon>
        <taxon>Xylonales</taxon>
        <taxon>Xylonaceae</taxon>
        <taxon>Xylona</taxon>
    </lineage>
</organism>
<dbReference type="Proteomes" id="UP000076632">
    <property type="component" value="Unassembled WGS sequence"/>
</dbReference>
<accession>A0A164ZVD4</accession>
<evidence type="ECO:0000313" key="5">
    <source>
        <dbReference type="Proteomes" id="UP000076632"/>
    </source>
</evidence>
<feature type="region of interest" description="Disordered" evidence="1">
    <location>
        <begin position="236"/>
        <end position="256"/>
    </location>
</feature>
<protein>
    <recommendedName>
        <fullName evidence="3">N-acetyltransferase domain-containing protein</fullName>
    </recommendedName>
</protein>
<evidence type="ECO:0000256" key="2">
    <source>
        <dbReference type="SAM" id="Phobius"/>
    </source>
</evidence>
<feature type="compositionally biased region" description="Basic and acidic residues" evidence="1">
    <location>
        <begin position="1"/>
        <end position="12"/>
    </location>
</feature>
<dbReference type="EMBL" id="KV407465">
    <property type="protein sequence ID" value="KZF19581.1"/>
    <property type="molecule type" value="Genomic_DNA"/>
</dbReference>
<proteinExistence type="predicted"/>
<feature type="domain" description="N-acetyltransferase" evidence="3">
    <location>
        <begin position="205"/>
        <end position="301"/>
    </location>
</feature>
<dbReference type="Gene3D" id="3.40.630.30">
    <property type="match status" value="1"/>
</dbReference>
<feature type="compositionally biased region" description="Low complexity" evidence="1">
    <location>
        <begin position="175"/>
        <end position="207"/>
    </location>
</feature>